<keyword evidence="1" id="KW-0479">Metal-binding</keyword>
<dbReference type="InterPro" id="IPR000315">
    <property type="entry name" value="Znf_B-box"/>
</dbReference>
<dbReference type="InterPro" id="IPR047153">
    <property type="entry name" value="TRIM45/56/19-like"/>
</dbReference>
<reference evidence="4" key="1">
    <citation type="submission" date="2022-11" db="UniProtKB">
        <authorList>
            <consortium name="EnsemblMetazoa"/>
        </authorList>
    </citation>
    <scope>IDENTIFICATION</scope>
</reference>
<dbReference type="OrthoDB" id="264520at2759"/>
<dbReference type="GeneID" id="114575360"/>
<dbReference type="KEGG" id="epa:114575360"/>
<dbReference type="RefSeq" id="XP_028515875.1">
    <property type="nucleotide sequence ID" value="XM_028660074.1"/>
</dbReference>
<organism evidence="4 5">
    <name type="scientific">Exaiptasia diaphana</name>
    <name type="common">Tropical sea anemone</name>
    <name type="synonym">Aiptasia pulchella</name>
    <dbReference type="NCBI Taxonomy" id="2652724"/>
    <lineage>
        <taxon>Eukaryota</taxon>
        <taxon>Metazoa</taxon>
        <taxon>Cnidaria</taxon>
        <taxon>Anthozoa</taxon>
        <taxon>Hexacorallia</taxon>
        <taxon>Actiniaria</taxon>
        <taxon>Aiptasiidae</taxon>
        <taxon>Exaiptasia</taxon>
    </lineage>
</organism>
<dbReference type="EnsemblMetazoa" id="XM_028660074.1">
    <property type="protein sequence ID" value="XP_028515875.1"/>
    <property type="gene ID" value="LOC114575360"/>
</dbReference>
<dbReference type="AlphaFoldDB" id="A0A913YKC5"/>
<sequence>MDFSEEHSFVQEKLYCLNLVLGINSCDLDQKVEAVLCDKHKGKKLKLFCEQCETLICKDCTLIDHKDHKFAFIADVVEKHKGQLQKKMQHVCGTKKKIESALKTVKEMQDRVRKNEKKIKKEIDEKIDVKIAILEKMRATLKQESTNLTATKMKRLSLQQDGLEMQLASLKSAVEFTENILVKGSNNDVLSMKTQIESRLTELSKKEIDDEVYEEDKQILQVNEIPHSDLENYFVIKDGSAPDPKKCTVHRISNTNYIVVHVRNYLNQPIDIKTNRIKCKHSELSHFTCSKIMGKKGEYEMEFSRRLGLVQGWFLQVLIDEFIVRPMIIQE</sequence>
<evidence type="ECO:0000256" key="1">
    <source>
        <dbReference type="PROSITE-ProRule" id="PRU00024"/>
    </source>
</evidence>
<keyword evidence="2" id="KW-0175">Coiled coil</keyword>
<dbReference type="PANTHER" id="PTHR25462:SF296">
    <property type="entry name" value="MEIOTIC P26, ISOFORM F"/>
    <property type="match status" value="1"/>
</dbReference>
<keyword evidence="5" id="KW-1185">Reference proteome</keyword>
<evidence type="ECO:0000313" key="4">
    <source>
        <dbReference type="EnsemblMetazoa" id="XP_028515875.1"/>
    </source>
</evidence>
<name>A0A913YKC5_EXADI</name>
<evidence type="ECO:0000259" key="3">
    <source>
        <dbReference type="PROSITE" id="PS50119"/>
    </source>
</evidence>
<dbReference type="Pfam" id="PF00643">
    <property type="entry name" value="zf-B_box"/>
    <property type="match status" value="1"/>
</dbReference>
<protein>
    <recommendedName>
        <fullName evidence="3">B box-type domain-containing protein</fullName>
    </recommendedName>
</protein>
<accession>A0A913YKC5</accession>
<feature type="coiled-coil region" evidence="2">
    <location>
        <begin position="98"/>
        <end position="125"/>
    </location>
</feature>
<keyword evidence="1" id="KW-0862">Zinc</keyword>
<dbReference type="SMART" id="SM00336">
    <property type="entry name" value="BBOX"/>
    <property type="match status" value="1"/>
</dbReference>
<dbReference type="SUPFAM" id="SSF57845">
    <property type="entry name" value="B-box zinc-binding domain"/>
    <property type="match status" value="1"/>
</dbReference>
<dbReference type="Proteomes" id="UP000887567">
    <property type="component" value="Unplaced"/>
</dbReference>
<evidence type="ECO:0000313" key="5">
    <source>
        <dbReference type="Proteomes" id="UP000887567"/>
    </source>
</evidence>
<keyword evidence="1" id="KW-0863">Zinc-finger</keyword>
<evidence type="ECO:0000256" key="2">
    <source>
        <dbReference type="SAM" id="Coils"/>
    </source>
</evidence>
<feature type="domain" description="B box-type" evidence="3">
    <location>
        <begin position="32"/>
        <end position="73"/>
    </location>
</feature>
<proteinExistence type="predicted"/>
<dbReference type="PROSITE" id="PS50119">
    <property type="entry name" value="ZF_BBOX"/>
    <property type="match status" value="1"/>
</dbReference>
<dbReference type="Gene3D" id="3.30.160.60">
    <property type="entry name" value="Classic Zinc Finger"/>
    <property type="match status" value="1"/>
</dbReference>
<dbReference type="GO" id="GO:0008270">
    <property type="term" value="F:zinc ion binding"/>
    <property type="evidence" value="ECO:0007669"/>
    <property type="project" value="UniProtKB-KW"/>
</dbReference>
<dbReference type="PANTHER" id="PTHR25462">
    <property type="entry name" value="BONUS, ISOFORM C-RELATED"/>
    <property type="match status" value="1"/>
</dbReference>